<evidence type="ECO:0008006" key="4">
    <source>
        <dbReference type="Google" id="ProtNLM"/>
    </source>
</evidence>
<dbReference type="STRING" id="1798409.A3I24_03585"/>
<dbReference type="Pfam" id="PF16316">
    <property type="entry name" value="DUF4956"/>
    <property type="match status" value="1"/>
</dbReference>
<protein>
    <recommendedName>
        <fullName evidence="4">DUF4956 domain-containing protein</fullName>
    </recommendedName>
</protein>
<feature type="transmembrane region" description="Helical" evidence="1">
    <location>
        <begin position="42"/>
        <end position="59"/>
    </location>
</feature>
<keyword evidence="1" id="KW-0472">Membrane</keyword>
<dbReference type="InterPro" id="IPR032531">
    <property type="entry name" value="DUF4956"/>
</dbReference>
<proteinExistence type="predicted"/>
<sequence length="224" mass="24575">MNNFYSIAPVELSIAIVVLNIALSFVLQLGIAWIYKKTHRGLSYAPSFVFTLIIIGTLGTFVMMIIQQNFVGAVALLGAFSLIRFRTILKETRDVAFVFFALAAGVAIGTGNYATGLVSVVLISLIILALDWYKIGSITKSTGFILTFNANENFDINAAKSVLARNSNTFNLLQTRTHGVGIETYVFSLKLKDALQVTEIVKTLKRDPSILDVELITGEHSVEY</sequence>
<keyword evidence="1" id="KW-1133">Transmembrane helix</keyword>
<dbReference type="Proteomes" id="UP000177690">
    <property type="component" value="Unassembled WGS sequence"/>
</dbReference>
<reference evidence="2 3" key="1">
    <citation type="journal article" date="2016" name="Nat. Commun.">
        <title>Thousands of microbial genomes shed light on interconnected biogeochemical processes in an aquifer system.</title>
        <authorList>
            <person name="Anantharaman K."/>
            <person name="Brown C.T."/>
            <person name="Hug L.A."/>
            <person name="Sharon I."/>
            <person name="Castelle C.J."/>
            <person name="Probst A.J."/>
            <person name="Thomas B.C."/>
            <person name="Singh A."/>
            <person name="Wilkins M.J."/>
            <person name="Karaoz U."/>
            <person name="Brodie E.L."/>
            <person name="Williams K.H."/>
            <person name="Hubbard S.S."/>
            <person name="Banfield J.F."/>
        </authorList>
    </citation>
    <scope>NUCLEOTIDE SEQUENCE [LARGE SCALE GENOMIC DNA]</scope>
</reference>
<dbReference type="AlphaFoldDB" id="A0A1G1ZUT3"/>
<evidence type="ECO:0000313" key="2">
    <source>
        <dbReference type="EMBL" id="OGY68251.1"/>
    </source>
</evidence>
<organism evidence="2 3">
    <name type="scientific">Candidatus Harrisonbacteria bacterium RIFCSPLOWO2_02_FULL_41_13b</name>
    <dbReference type="NCBI Taxonomy" id="1798409"/>
    <lineage>
        <taxon>Bacteria</taxon>
        <taxon>Candidatus Harrisoniibacteriota</taxon>
    </lineage>
</organism>
<accession>A0A1G1ZUT3</accession>
<comment type="caution">
    <text evidence="2">The sequence shown here is derived from an EMBL/GenBank/DDBJ whole genome shotgun (WGS) entry which is preliminary data.</text>
</comment>
<feature type="transmembrane region" description="Helical" evidence="1">
    <location>
        <begin position="117"/>
        <end position="133"/>
    </location>
</feature>
<evidence type="ECO:0000256" key="1">
    <source>
        <dbReference type="SAM" id="Phobius"/>
    </source>
</evidence>
<feature type="transmembrane region" description="Helical" evidence="1">
    <location>
        <begin position="12"/>
        <end position="35"/>
    </location>
</feature>
<dbReference type="EMBL" id="MHJL01000003">
    <property type="protein sequence ID" value="OGY68251.1"/>
    <property type="molecule type" value="Genomic_DNA"/>
</dbReference>
<feature type="transmembrane region" description="Helical" evidence="1">
    <location>
        <begin position="65"/>
        <end position="83"/>
    </location>
</feature>
<keyword evidence="1" id="KW-0812">Transmembrane</keyword>
<evidence type="ECO:0000313" key="3">
    <source>
        <dbReference type="Proteomes" id="UP000177690"/>
    </source>
</evidence>
<gene>
    <name evidence="2" type="ORF">A3I24_03585</name>
</gene>
<name>A0A1G1ZUT3_9BACT</name>